<protein>
    <submittedName>
        <fullName evidence="1">Uncharacterized protein</fullName>
    </submittedName>
</protein>
<dbReference type="EMBL" id="JAHHUM010003003">
    <property type="protein sequence ID" value="KAK5598812.1"/>
    <property type="molecule type" value="Genomic_DNA"/>
</dbReference>
<dbReference type="Proteomes" id="UP001311232">
    <property type="component" value="Unassembled WGS sequence"/>
</dbReference>
<name>A0AAV9QPS8_9TELE</name>
<evidence type="ECO:0000313" key="1">
    <source>
        <dbReference type="EMBL" id="KAK5598812.1"/>
    </source>
</evidence>
<comment type="caution">
    <text evidence="1">The sequence shown here is derived from an EMBL/GenBank/DDBJ whole genome shotgun (WGS) entry which is preliminary data.</text>
</comment>
<reference evidence="1 2" key="1">
    <citation type="submission" date="2021-06" db="EMBL/GenBank/DDBJ databases">
        <authorList>
            <person name="Palmer J.M."/>
        </authorList>
    </citation>
    <scope>NUCLEOTIDE SEQUENCE [LARGE SCALE GENOMIC DNA]</scope>
    <source>
        <strain evidence="1 2">MEX-2019</strain>
        <tissue evidence="1">Muscle</tissue>
    </source>
</reference>
<accession>A0AAV9QPS8</accession>
<keyword evidence="2" id="KW-1185">Reference proteome</keyword>
<proteinExistence type="predicted"/>
<dbReference type="AlphaFoldDB" id="A0AAV9QPS8"/>
<sequence length="107" mass="11772">MCHCFGWDEVNAQATGGIFHCFALMNFPVALVGDFRSFFISVMKGCANGLAGYEQTVGFWLLLSSLTSSLKTNAPDSHACLSHDTASAMYDLLVIWALSRYMICVIY</sequence>
<gene>
    <name evidence="1" type="ORF">CRENBAI_004040</name>
</gene>
<organism evidence="1 2">
    <name type="scientific">Crenichthys baileyi</name>
    <name type="common">White River springfish</name>
    <dbReference type="NCBI Taxonomy" id="28760"/>
    <lineage>
        <taxon>Eukaryota</taxon>
        <taxon>Metazoa</taxon>
        <taxon>Chordata</taxon>
        <taxon>Craniata</taxon>
        <taxon>Vertebrata</taxon>
        <taxon>Euteleostomi</taxon>
        <taxon>Actinopterygii</taxon>
        <taxon>Neopterygii</taxon>
        <taxon>Teleostei</taxon>
        <taxon>Neoteleostei</taxon>
        <taxon>Acanthomorphata</taxon>
        <taxon>Ovalentaria</taxon>
        <taxon>Atherinomorphae</taxon>
        <taxon>Cyprinodontiformes</taxon>
        <taxon>Goodeidae</taxon>
        <taxon>Crenichthys</taxon>
    </lineage>
</organism>
<evidence type="ECO:0000313" key="2">
    <source>
        <dbReference type="Proteomes" id="UP001311232"/>
    </source>
</evidence>